<feature type="transmembrane region" description="Helical" evidence="1">
    <location>
        <begin position="359"/>
        <end position="377"/>
    </location>
</feature>
<evidence type="ECO:0000259" key="3">
    <source>
        <dbReference type="Pfam" id="PF12768"/>
    </source>
</evidence>
<feature type="domain" description="Rax2-like C-terminal" evidence="3">
    <location>
        <begin position="133"/>
        <end position="257"/>
    </location>
</feature>
<gene>
    <name evidence="4" type="ORF">COY14_02195</name>
</gene>
<dbReference type="AlphaFoldDB" id="A0A2M7U4C9"/>
<feature type="signal peptide" evidence="2">
    <location>
        <begin position="1"/>
        <end position="28"/>
    </location>
</feature>
<keyword evidence="1" id="KW-0472">Membrane</keyword>
<feature type="chain" id="PRO_5014973733" description="Rax2-like C-terminal domain-containing protein" evidence="2">
    <location>
        <begin position="29"/>
        <end position="404"/>
    </location>
</feature>
<dbReference type="InterPro" id="IPR024982">
    <property type="entry name" value="Rax2-like_C"/>
</dbReference>
<evidence type="ECO:0000313" key="5">
    <source>
        <dbReference type="Proteomes" id="UP000230027"/>
    </source>
</evidence>
<sequence>MLNTIFSKFLIFVVAFSAIIITPQVAKAAGGLYDNQPQDNVVVVQIDGIVSSQIQHDGKYYIAGTFNEVKVDGGQLQTRNNFVIVDLATRTVDDWIINTNAPIQDIVIGNGVLYIGGLFTQINDKEQDYFVAYDIVSQKPISLDLATNGPVNGLEVYENLLFIGGEFTKVDGVERSYLAAFDLVKKEFRKWNPNVNGVVNDLLINQNRLYVAGEFTQINGQDRTYLAAFAVPSGNLTSWKPVVGGEVLKINVQENSISVTTKTVGTVTLETESSNPITQAPIDNRTQQEKDVDEGLRIHTEEFGFKVPTLGDILTFAIRIFFVVAGLTTLFYLLRGALGWITSGGDKDSVSEARQRIQAAIIGLILVVAVLAIVWTIEQVIFDRKICFGLSCPLTLPALLEPLD</sequence>
<dbReference type="GO" id="GO:1902929">
    <property type="term" value="C:plasma membrane of growing cell tip"/>
    <property type="evidence" value="ECO:0007669"/>
    <property type="project" value="TreeGrafter"/>
</dbReference>
<dbReference type="Pfam" id="PF12768">
    <property type="entry name" value="Rax2"/>
    <property type="match status" value="1"/>
</dbReference>
<dbReference type="InterPro" id="IPR011044">
    <property type="entry name" value="Quino_amine_DH_bsu"/>
</dbReference>
<name>A0A2M7U4C9_9BACT</name>
<dbReference type="Proteomes" id="UP000230027">
    <property type="component" value="Unassembled WGS sequence"/>
</dbReference>
<keyword evidence="1" id="KW-0812">Transmembrane</keyword>
<dbReference type="PANTHER" id="PTHR31778:SF2">
    <property type="entry name" value="BUD SITE SELECTION PROTEIN RAX2"/>
    <property type="match status" value="1"/>
</dbReference>
<keyword evidence="2" id="KW-0732">Signal</keyword>
<proteinExistence type="predicted"/>
<evidence type="ECO:0000256" key="2">
    <source>
        <dbReference type="SAM" id="SignalP"/>
    </source>
</evidence>
<feature type="transmembrane region" description="Helical" evidence="1">
    <location>
        <begin position="316"/>
        <end position="338"/>
    </location>
</feature>
<comment type="caution">
    <text evidence="4">The sequence shown here is derived from an EMBL/GenBank/DDBJ whole genome shotgun (WGS) entry which is preliminary data.</text>
</comment>
<protein>
    <recommendedName>
        <fullName evidence="3">Rax2-like C-terminal domain-containing protein</fullName>
    </recommendedName>
</protein>
<organism evidence="4 5">
    <name type="scientific">Candidatus Roizmanbacteria bacterium CG_4_10_14_0_2_um_filter_36_9</name>
    <dbReference type="NCBI Taxonomy" id="1974823"/>
    <lineage>
        <taxon>Bacteria</taxon>
        <taxon>Candidatus Roizmaniibacteriota</taxon>
    </lineage>
</organism>
<evidence type="ECO:0000313" key="4">
    <source>
        <dbReference type="EMBL" id="PIZ65496.1"/>
    </source>
</evidence>
<dbReference type="PANTHER" id="PTHR31778">
    <property type="entry name" value="BUD SITE SELECTION PROTEIN RAX2"/>
    <property type="match status" value="1"/>
</dbReference>
<accession>A0A2M7U4C9</accession>
<dbReference type="EMBL" id="PFOD01000047">
    <property type="protein sequence ID" value="PIZ65496.1"/>
    <property type="molecule type" value="Genomic_DNA"/>
</dbReference>
<evidence type="ECO:0000256" key="1">
    <source>
        <dbReference type="SAM" id="Phobius"/>
    </source>
</evidence>
<dbReference type="SUPFAM" id="SSF50969">
    <property type="entry name" value="YVTN repeat-like/Quinoprotein amine dehydrogenase"/>
    <property type="match status" value="1"/>
</dbReference>
<keyword evidence="1" id="KW-1133">Transmembrane helix</keyword>
<reference evidence="5" key="1">
    <citation type="submission" date="2017-09" db="EMBL/GenBank/DDBJ databases">
        <title>Depth-based differentiation of microbial function through sediment-hosted aquifers and enrichment of novel symbionts in the deep terrestrial subsurface.</title>
        <authorList>
            <person name="Probst A.J."/>
            <person name="Ladd B."/>
            <person name="Jarett J.K."/>
            <person name="Geller-Mcgrath D.E."/>
            <person name="Sieber C.M.K."/>
            <person name="Emerson J.B."/>
            <person name="Anantharaman K."/>
            <person name="Thomas B.C."/>
            <person name="Malmstrom R."/>
            <person name="Stieglmeier M."/>
            <person name="Klingl A."/>
            <person name="Woyke T."/>
            <person name="Ryan C.M."/>
            <person name="Banfield J.F."/>
        </authorList>
    </citation>
    <scope>NUCLEOTIDE SEQUENCE [LARGE SCALE GENOMIC DNA]</scope>
</reference>